<proteinExistence type="predicted"/>
<dbReference type="GO" id="GO:0016788">
    <property type="term" value="F:hydrolase activity, acting on ester bonds"/>
    <property type="evidence" value="ECO:0007669"/>
    <property type="project" value="InterPro"/>
</dbReference>
<dbReference type="SUPFAM" id="SSF52266">
    <property type="entry name" value="SGNH hydrolase"/>
    <property type="match status" value="1"/>
</dbReference>
<dbReference type="AlphaFoldDB" id="A0A1H2WRQ3"/>
<dbReference type="Pfam" id="PF00657">
    <property type="entry name" value="Lipase_GDSL"/>
    <property type="match status" value="1"/>
</dbReference>
<dbReference type="InterPro" id="IPR001087">
    <property type="entry name" value="GDSL"/>
</dbReference>
<organism evidence="1 2">
    <name type="scientific">Nitrosomonas communis</name>
    <dbReference type="NCBI Taxonomy" id="44574"/>
    <lineage>
        <taxon>Bacteria</taxon>
        <taxon>Pseudomonadati</taxon>
        <taxon>Pseudomonadota</taxon>
        <taxon>Betaproteobacteria</taxon>
        <taxon>Nitrosomonadales</taxon>
        <taxon>Nitrosomonadaceae</taxon>
        <taxon>Nitrosomonas</taxon>
    </lineage>
</organism>
<dbReference type="Proteomes" id="UP000183454">
    <property type="component" value="Unassembled WGS sequence"/>
</dbReference>
<gene>
    <name evidence="1" type="ORF">SAMN05421882_10316</name>
</gene>
<accession>A0A1H2WRQ3</accession>
<sequence>MINENFEQMDSWTSEEVAKFKEAAKIKEIQPREKAIGFLVKTAAKKPGRVIAEGDSWFDYLPGTDLIDCLKNHYDYDIEHYAKAGDTLENMIFGTGINKHFQRVAPQIETVLRRIKEVQPKVFLFSGGGNDVAGDEFESYLNHKNSGLPALRKDFVENMINIVFRQYFTELIKRVAAVSPATQIVAHGYGHTFPTGESVDFLFFTFAGPWLRPALARKGIFEATEQQNLVFELIDKYNEMLREMAHVHATFHHIDLRPILNPASDWANELHLKNSAYARSAAQIHDKIQSLL</sequence>
<dbReference type="Gene3D" id="3.40.50.1110">
    <property type="entry name" value="SGNH hydrolase"/>
    <property type="match status" value="1"/>
</dbReference>
<dbReference type="InterPro" id="IPR036514">
    <property type="entry name" value="SGNH_hydro_sf"/>
</dbReference>
<dbReference type="RefSeq" id="WP_074667435.1">
    <property type="nucleotide sequence ID" value="NZ_FNNH01000031.1"/>
</dbReference>
<evidence type="ECO:0000313" key="2">
    <source>
        <dbReference type="Proteomes" id="UP000183454"/>
    </source>
</evidence>
<dbReference type="EMBL" id="FNNH01000031">
    <property type="protein sequence ID" value="SDW83235.1"/>
    <property type="molecule type" value="Genomic_DNA"/>
</dbReference>
<keyword evidence="1" id="KW-0378">Hydrolase</keyword>
<evidence type="ECO:0000313" key="1">
    <source>
        <dbReference type="EMBL" id="SDW83235.1"/>
    </source>
</evidence>
<reference evidence="1 2" key="1">
    <citation type="submission" date="2016-10" db="EMBL/GenBank/DDBJ databases">
        <authorList>
            <person name="de Groot N.N."/>
        </authorList>
    </citation>
    <scope>NUCLEOTIDE SEQUENCE [LARGE SCALE GENOMIC DNA]</scope>
    <source>
        <strain evidence="1 2">Nm110</strain>
    </source>
</reference>
<protein>
    <submittedName>
        <fullName evidence="1">GDSL-like Lipase/Acylhydrolase family protein</fullName>
    </submittedName>
</protein>
<name>A0A1H2WRQ3_9PROT</name>